<dbReference type="PANTHER" id="PTHR46698:SF3">
    <property type="entry name" value="TENECTIN ISOFORM 1-RELATED"/>
    <property type="match status" value="1"/>
</dbReference>
<evidence type="ECO:0000313" key="6">
    <source>
        <dbReference type="Proteomes" id="UP000616769"/>
    </source>
</evidence>
<dbReference type="InterPro" id="IPR052424">
    <property type="entry name" value="Kielin_Chordin-BMP_Reg"/>
</dbReference>
<comment type="caution">
    <text evidence="5">The sequence shown here is derived from an EMBL/GenBank/DDBJ whole genome shotgun (WGS) entry which is preliminary data.</text>
</comment>
<reference evidence="5 6" key="1">
    <citation type="journal article" date="2015" name="Parasit. Vectors">
        <title>Draft genome of the scabies mite.</title>
        <authorList>
            <person name="Rider S.D.Jr."/>
            <person name="Morgan M.S."/>
            <person name="Arlian L.G."/>
        </authorList>
    </citation>
    <scope>NUCLEOTIDE SEQUENCE [LARGE SCALE GENOMIC DNA]</scope>
    <source>
        <strain evidence="5">Arlian Lab</strain>
    </source>
</reference>
<proteinExistence type="predicted"/>
<protein>
    <submittedName>
        <fullName evidence="5">Tenectin-like protein</fullName>
    </submittedName>
</protein>
<dbReference type="AlphaFoldDB" id="A0A132A648"/>
<evidence type="ECO:0000256" key="1">
    <source>
        <dbReference type="ARBA" id="ARBA00004613"/>
    </source>
</evidence>
<dbReference type="VEuPathDB" id="VectorBase:SSCA007088"/>
<keyword evidence="2" id="KW-0964">Secreted</keyword>
<dbReference type="SUPFAM" id="SSF57603">
    <property type="entry name" value="FnI-like domain"/>
    <property type="match status" value="2"/>
</dbReference>
<accession>A0A132A648</accession>
<dbReference type="Proteomes" id="UP000616769">
    <property type="component" value="Unassembled WGS sequence"/>
</dbReference>
<sequence>MLMCYLRVCPFIKPLGERCTIEKVDGQCCPSINCPDVVDLDQDLDAISTTTTTTTTTSTTTSTTTAKPTSILSQSIQFSREGCEMDGFHYNDGDLIPSDPAKPCEICYCIQNRSMCTLQECRLEGVTGCEPIYQRNTCCPVKYDCCNKTLVKITSDGEKKRANKRPKVKTRLVPGEGVCRYEKKIYQNGHKVNSTNPCMEYCMCINSVVYCDEITCQEDSARKNNKNCREIHNRNRCCPRYECKEYDYIEQTDISDLDVPHKTGLKIGIKKKPMIEIIETTTTKAPAYEKTTKIYDDDTVTHITLRPIVEEHSTVSVMKIMKESPIEKIVKISPIEKERKQFSTTERPMEDFSTSQTITSQPTTSKFDQTTSSGITPSQSSSDTEMIEDELTTKRTTPHAISELIQTTFQPEASTQGQSKTTEVYPSTSTVSDRDRTTYEPGTSTPA</sequence>
<feature type="region of interest" description="Disordered" evidence="4">
    <location>
        <begin position="339"/>
        <end position="447"/>
    </location>
</feature>
<dbReference type="GO" id="GO:0005576">
    <property type="term" value="C:extracellular region"/>
    <property type="evidence" value="ECO:0007669"/>
    <property type="project" value="UniProtKB-SubCell"/>
</dbReference>
<feature type="compositionally biased region" description="Polar residues" evidence="4">
    <location>
        <begin position="404"/>
        <end position="426"/>
    </location>
</feature>
<evidence type="ECO:0000256" key="2">
    <source>
        <dbReference type="ARBA" id="ARBA00022525"/>
    </source>
</evidence>
<dbReference type="PANTHER" id="PTHR46698">
    <property type="entry name" value="CROSSVEINLESS 2"/>
    <property type="match status" value="1"/>
</dbReference>
<gene>
    <name evidence="5" type="ORF">QR98_0049220</name>
</gene>
<evidence type="ECO:0000313" key="5">
    <source>
        <dbReference type="EMBL" id="KPM06446.1"/>
    </source>
</evidence>
<organism evidence="5 6">
    <name type="scientific">Sarcoptes scabiei</name>
    <name type="common">Itch mite</name>
    <name type="synonym">Acarus scabiei</name>
    <dbReference type="NCBI Taxonomy" id="52283"/>
    <lineage>
        <taxon>Eukaryota</taxon>
        <taxon>Metazoa</taxon>
        <taxon>Ecdysozoa</taxon>
        <taxon>Arthropoda</taxon>
        <taxon>Chelicerata</taxon>
        <taxon>Arachnida</taxon>
        <taxon>Acari</taxon>
        <taxon>Acariformes</taxon>
        <taxon>Sarcoptiformes</taxon>
        <taxon>Astigmata</taxon>
        <taxon>Psoroptidia</taxon>
        <taxon>Sarcoptoidea</taxon>
        <taxon>Sarcoptidae</taxon>
        <taxon>Sarcoptinae</taxon>
        <taxon>Sarcoptes</taxon>
    </lineage>
</organism>
<dbReference type="OrthoDB" id="10068079at2759"/>
<dbReference type="EMBL" id="JXLN01010886">
    <property type="protein sequence ID" value="KPM06446.1"/>
    <property type="molecule type" value="Genomic_DNA"/>
</dbReference>
<name>A0A132A648_SARSC</name>
<keyword evidence="3" id="KW-0732">Signal</keyword>
<evidence type="ECO:0000256" key="4">
    <source>
        <dbReference type="SAM" id="MobiDB-lite"/>
    </source>
</evidence>
<feature type="compositionally biased region" description="Low complexity" evidence="4">
    <location>
        <begin position="353"/>
        <end position="384"/>
    </location>
</feature>
<comment type="subcellular location">
    <subcellularLocation>
        <location evidence="1">Secreted</location>
    </subcellularLocation>
</comment>
<evidence type="ECO:0000256" key="3">
    <source>
        <dbReference type="ARBA" id="ARBA00022729"/>
    </source>
</evidence>
<feature type="non-terminal residue" evidence="5">
    <location>
        <position position="1"/>
    </location>
</feature>